<gene>
    <name evidence="2" type="ORF">AMORRO_LOCUS862</name>
</gene>
<dbReference type="PROSITE" id="PS50053">
    <property type="entry name" value="UBIQUITIN_2"/>
    <property type="match status" value="1"/>
</dbReference>
<comment type="caution">
    <text evidence="2">The sequence shown here is derived from an EMBL/GenBank/DDBJ whole genome shotgun (WGS) entry which is preliminary data.</text>
</comment>
<evidence type="ECO:0000313" key="2">
    <source>
        <dbReference type="EMBL" id="CAG8450309.1"/>
    </source>
</evidence>
<reference evidence="2" key="1">
    <citation type="submission" date="2021-06" db="EMBL/GenBank/DDBJ databases">
        <authorList>
            <person name="Kallberg Y."/>
            <person name="Tangrot J."/>
            <person name="Rosling A."/>
        </authorList>
    </citation>
    <scope>NUCLEOTIDE SEQUENCE</scope>
    <source>
        <strain evidence="2">CL551</strain>
    </source>
</reference>
<accession>A0A9N8VEG1</accession>
<protein>
    <submittedName>
        <fullName evidence="2">12655_t:CDS:1</fullName>
    </submittedName>
</protein>
<dbReference type="Pfam" id="PF00240">
    <property type="entry name" value="ubiquitin"/>
    <property type="match status" value="1"/>
</dbReference>
<feature type="domain" description="Ubiquitin-like" evidence="1">
    <location>
        <begin position="1"/>
        <end position="76"/>
    </location>
</feature>
<name>A0A9N8VEG1_9GLOM</name>
<dbReference type="SMART" id="SM00213">
    <property type="entry name" value="UBQ"/>
    <property type="match status" value="1"/>
</dbReference>
<dbReference type="PRINTS" id="PR00348">
    <property type="entry name" value="UBIQUITIN"/>
</dbReference>
<keyword evidence="3" id="KW-1185">Reference proteome</keyword>
<dbReference type="InterPro" id="IPR029071">
    <property type="entry name" value="Ubiquitin-like_domsf"/>
</dbReference>
<dbReference type="InterPro" id="IPR000626">
    <property type="entry name" value="Ubiquitin-like_dom"/>
</dbReference>
<dbReference type="FunFam" id="3.10.20.90:FF:000160">
    <property type="entry name" value="Polyubiquitin-C"/>
    <property type="match status" value="1"/>
</dbReference>
<evidence type="ECO:0000313" key="3">
    <source>
        <dbReference type="Proteomes" id="UP000789342"/>
    </source>
</evidence>
<evidence type="ECO:0000259" key="1">
    <source>
        <dbReference type="PROSITE" id="PS50053"/>
    </source>
</evidence>
<dbReference type="OrthoDB" id="419317at2759"/>
<dbReference type="PANTHER" id="PTHR10666">
    <property type="entry name" value="UBIQUITIN"/>
    <property type="match status" value="1"/>
</dbReference>
<dbReference type="AlphaFoldDB" id="A0A9N8VEG1"/>
<organism evidence="2 3">
    <name type="scientific">Acaulospora morrowiae</name>
    <dbReference type="NCBI Taxonomy" id="94023"/>
    <lineage>
        <taxon>Eukaryota</taxon>
        <taxon>Fungi</taxon>
        <taxon>Fungi incertae sedis</taxon>
        <taxon>Mucoromycota</taxon>
        <taxon>Glomeromycotina</taxon>
        <taxon>Glomeromycetes</taxon>
        <taxon>Diversisporales</taxon>
        <taxon>Acaulosporaceae</taxon>
        <taxon>Acaulospora</taxon>
    </lineage>
</organism>
<dbReference type="InterPro" id="IPR019956">
    <property type="entry name" value="Ubiquitin_dom"/>
</dbReference>
<dbReference type="InterPro" id="IPR050158">
    <property type="entry name" value="Ubiquitin_ubiquitin-like"/>
</dbReference>
<dbReference type="SUPFAM" id="SSF54236">
    <property type="entry name" value="Ubiquitin-like"/>
    <property type="match status" value="1"/>
</dbReference>
<dbReference type="EMBL" id="CAJVPV010000302">
    <property type="protein sequence ID" value="CAG8450309.1"/>
    <property type="molecule type" value="Genomic_DNA"/>
</dbReference>
<dbReference type="Gene3D" id="3.10.20.90">
    <property type="entry name" value="Phosphatidylinositol 3-kinase Catalytic Subunit, Chain A, domain 1"/>
    <property type="match status" value="1"/>
</dbReference>
<sequence length="77" mass="8920">MQIIVKNITGKCIEIEVEACDTILSVKHKIQEKEGIEPKHQRLIFKEKQLEESKMLSEYDIRNGSTVHLVLRLRGGF</sequence>
<proteinExistence type="predicted"/>
<dbReference type="Proteomes" id="UP000789342">
    <property type="component" value="Unassembled WGS sequence"/>
</dbReference>